<reference evidence="2 3" key="1">
    <citation type="submission" date="2018-01" db="EMBL/GenBank/DDBJ databases">
        <title>The whole genome sequencing and assembly of Paenibacillus chitinolyticus KCCM 41400 strain.</title>
        <authorList>
            <person name="Kim J.-Y."/>
            <person name="Park M.-K."/>
            <person name="Lee Y.-J."/>
            <person name="Yi H."/>
            <person name="Bahn Y.-S."/>
            <person name="Kim J.F."/>
            <person name="Lee D.-W."/>
        </authorList>
    </citation>
    <scope>NUCLEOTIDE SEQUENCE [LARGE SCALE GENOMIC DNA]</scope>
    <source>
        <strain evidence="2 3">KCCM 41400</strain>
    </source>
</reference>
<evidence type="ECO:0000313" key="4">
    <source>
        <dbReference type="Proteomes" id="UP001527202"/>
    </source>
</evidence>
<dbReference type="Gene3D" id="3.30.530.20">
    <property type="match status" value="1"/>
</dbReference>
<reference evidence="1 4" key="2">
    <citation type="submission" date="2022-05" db="EMBL/GenBank/DDBJ databases">
        <title>Genome Sequencing of Bee-Associated Microbes.</title>
        <authorList>
            <person name="Dunlap C."/>
        </authorList>
    </citation>
    <scope>NUCLEOTIDE SEQUENCE [LARGE SCALE GENOMIC DNA]</scope>
    <source>
        <strain evidence="1 4">NRRL B-23120</strain>
    </source>
</reference>
<dbReference type="SUPFAM" id="SSF50156">
    <property type="entry name" value="PDZ domain-like"/>
    <property type="match status" value="1"/>
</dbReference>
<dbReference type="Gene3D" id="2.30.42.10">
    <property type="match status" value="1"/>
</dbReference>
<dbReference type="InterPro" id="IPR036034">
    <property type="entry name" value="PDZ_sf"/>
</dbReference>
<dbReference type="OrthoDB" id="2538979at2"/>
<protein>
    <recommendedName>
        <fullName evidence="5">PDZ domain-containing protein</fullName>
    </recommendedName>
</protein>
<proteinExistence type="predicted"/>
<evidence type="ECO:0000313" key="3">
    <source>
        <dbReference type="Proteomes" id="UP000288943"/>
    </source>
</evidence>
<dbReference type="InterPro" id="IPR023393">
    <property type="entry name" value="START-like_dom_sf"/>
</dbReference>
<evidence type="ECO:0000313" key="1">
    <source>
        <dbReference type="EMBL" id="MCY9595526.1"/>
    </source>
</evidence>
<dbReference type="SUPFAM" id="SSF55961">
    <property type="entry name" value="Bet v1-like"/>
    <property type="match status" value="1"/>
</dbReference>
<dbReference type="EMBL" id="CP026520">
    <property type="protein sequence ID" value="QAV17294.1"/>
    <property type="molecule type" value="Genomic_DNA"/>
</dbReference>
<sequence length="290" mass="32175">MNADRGRTVNSVYIDASADAIWWYVATAEGWKHFLSDIATFSGAQPEIAQGDELTLVIGELTNRAVCAECVKPELIRFDERYTSILPDGSLWEYNLRTSFAFEPIGCGTCTRVTVTVEGYTEDETMQWVRECGETGWRQSLFHLKNTIELGLDLRNSIFNYPRLGVMNYTATAAQLEEQGLAGAGIRGNFIATVYPNSPASRAGLHGGVIVTSLGGMPVPTYHDFVKALSRFYGTNAPADIVFYERGERHAVTADLTYDDQFTGMIDPNEVSLDEISVKRRKLSAVKEQE</sequence>
<dbReference type="Proteomes" id="UP000288943">
    <property type="component" value="Chromosome"/>
</dbReference>
<dbReference type="KEGG" id="pchi:PC41400_06300"/>
<dbReference type="AlphaFoldDB" id="A0A410WSH6"/>
<evidence type="ECO:0008006" key="5">
    <source>
        <dbReference type="Google" id="ProtNLM"/>
    </source>
</evidence>
<keyword evidence="4" id="KW-1185">Reference proteome</keyword>
<dbReference type="RefSeq" id="WP_042229664.1">
    <property type="nucleotide sequence ID" value="NZ_CP026520.1"/>
</dbReference>
<name>A0A410WSH6_9BACL</name>
<gene>
    <name evidence="1" type="ORF">M5X16_07070</name>
    <name evidence="2" type="ORF">PC41400_06300</name>
</gene>
<dbReference type="GeneID" id="95374427"/>
<organism evidence="2 3">
    <name type="scientific">Paenibacillus chitinolyticus</name>
    <dbReference type="NCBI Taxonomy" id="79263"/>
    <lineage>
        <taxon>Bacteria</taxon>
        <taxon>Bacillati</taxon>
        <taxon>Bacillota</taxon>
        <taxon>Bacilli</taxon>
        <taxon>Bacillales</taxon>
        <taxon>Paenibacillaceae</taxon>
        <taxon>Paenibacillus</taxon>
    </lineage>
</organism>
<evidence type="ECO:0000313" key="2">
    <source>
        <dbReference type="EMBL" id="QAV17294.1"/>
    </source>
</evidence>
<dbReference type="Proteomes" id="UP001527202">
    <property type="component" value="Unassembled WGS sequence"/>
</dbReference>
<dbReference type="EMBL" id="JAMDMJ010000008">
    <property type="protein sequence ID" value="MCY9595526.1"/>
    <property type="molecule type" value="Genomic_DNA"/>
</dbReference>
<accession>A0A410WSH6</accession>